<keyword evidence="3" id="KW-0904">Protein phosphatase</keyword>
<dbReference type="InterPro" id="IPR017867">
    <property type="entry name" value="Tyr_phospatase_low_mol_wt"/>
</dbReference>
<sequence length="217" mass="24515">MKRFLFICTGNTCRSPMAEALLRKRAAERGLSLEVKSAGVSALPGGAASFPAVEVLKEKGIDHSDHRSQPVTAELLDWADVVLTMTRSHRQWLIHSHPIAVDKAYTLKEWILEREADREQRWRKRDQLLVEVETRRAMKARAQADGDKEKAAALDGELRELAQQLEEVSEGLDSLGDNPDVADPFGGDTDRYRKTAEEIEAWVNRLVDWVQSQQREG</sequence>
<dbReference type="SUPFAM" id="SSF52788">
    <property type="entry name" value="Phosphotyrosine protein phosphatases I"/>
    <property type="match status" value="1"/>
</dbReference>
<evidence type="ECO:0000313" key="7">
    <source>
        <dbReference type="Proteomes" id="UP001185012"/>
    </source>
</evidence>
<feature type="domain" description="Phosphotyrosine protein phosphatase I" evidence="5">
    <location>
        <begin position="2"/>
        <end position="209"/>
    </location>
</feature>
<dbReference type="Gene3D" id="3.40.50.2300">
    <property type="match status" value="1"/>
</dbReference>
<dbReference type="EMBL" id="JAVDQG010000003">
    <property type="protein sequence ID" value="MDR6225502.1"/>
    <property type="molecule type" value="Genomic_DNA"/>
</dbReference>
<dbReference type="Pfam" id="PF01451">
    <property type="entry name" value="LMWPc"/>
    <property type="match status" value="1"/>
</dbReference>
<reference evidence="6 7" key="1">
    <citation type="submission" date="2023-07" db="EMBL/GenBank/DDBJ databases">
        <title>Genomic Encyclopedia of Type Strains, Phase IV (KMG-IV): sequencing the most valuable type-strain genomes for metagenomic binning, comparative biology and taxonomic classification.</title>
        <authorList>
            <person name="Goeker M."/>
        </authorList>
    </citation>
    <scope>NUCLEOTIDE SEQUENCE [LARGE SCALE GENOMIC DNA]</scope>
    <source>
        <strain evidence="6 7">DSM 45903</strain>
    </source>
</reference>
<dbReference type="Proteomes" id="UP001185012">
    <property type="component" value="Unassembled WGS sequence"/>
</dbReference>
<dbReference type="GO" id="GO:0004725">
    <property type="term" value="F:protein tyrosine phosphatase activity"/>
    <property type="evidence" value="ECO:0007669"/>
    <property type="project" value="UniProtKB-EC"/>
</dbReference>
<evidence type="ECO:0000256" key="1">
    <source>
        <dbReference type="ARBA" id="ARBA00011063"/>
    </source>
</evidence>
<keyword evidence="7" id="KW-1185">Reference proteome</keyword>
<organism evidence="6 7">
    <name type="scientific">Desmospora profundinema</name>
    <dbReference type="NCBI Taxonomy" id="1571184"/>
    <lineage>
        <taxon>Bacteria</taxon>
        <taxon>Bacillati</taxon>
        <taxon>Bacillota</taxon>
        <taxon>Bacilli</taxon>
        <taxon>Bacillales</taxon>
        <taxon>Thermoactinomycetaceae</taxon>
        <taxon>Desmospora</taxon>
    </lineage>
</organism>
<dbReference type="EC" id="3.1.3.48" evidence="6"/>
<evidence type="ECO:0000256" key="3">
    <source>
        <dbReference type="ARBA" id="ARBA00022912"/>
    </source>
</evidence>
<dbReference type="PANTHER" id="PTHR11717">
    <property type="entry name" value="LOW MOLECULAR WEIGHT PROTEIN TYROSINE PHOSPHATASE"/>
    <property type="match status" value="1"/>
</dbReference>
<name>A0ABU1ILR1_9BACL</name>
<protein>
    <submittedName>
        <fullName evidence="6">Protein-tyrosine phosphatase</fullName>
        <ecNumber evidence="6">3.1.3.48</ecNumber>
    </submittedName>
</protein>
<feature type="region of interest" description="Disordered" evidence="4">
    <location>
        <begin position="169"/>
        <end position="189"/>
    </location>
</feature>
<dbReference type="InterPro" id="IPR036196">
    <property type="entry name" value="Ptyr_pPase_sf"/>
</dbReference>
<dbReference type="RefSeq" id="WP_309864271.1">
    <property type="nucleotide sequence ID" value="NZ_JAVDQG010000003.1"/>
</dbReference>
<dbReference type="InterPro" id="IPR050438">
    <property type="entry name" value="LMW_PTPase"/>
</dbReference>
<dbReference type="PRINTS" id="PR00719">
    <property type="entry name" value="LMWPTPASE"/>
</dbReference>
<evidence type="ECO:0000313" key="6">
    <source>
        <dbReference type="EMBL" id="MDR6225502.1"/>
    </source>
</evidence>
<dbReference type="InterPro" id="IPR023485">
    <property type="entry name" value="Ptyr_pPase"/>
</dbReference>
<evidence type="ECO:0000256" key="2">
    <source>
        <dbReference type="ARBA" id="ARBA00022801"/>
    </source>
</evidence>
<evidence type="ECO:0000256" key="4">
    <source>
        <dbReference type="SAM" id="MobiDB-lite"/>
    </source>
</evidence>
<keyword evidence="2 6" id="KW-0378">Hydrolase</keyword>
<dbReference type="PANTHER" id="PTHR11717:SF31">
    <property type="entry name" value="LOW MOLECULAR WEIGHT PROTEIN-TYROSINE-PHOSPHATASE ETP-RELATED"/>
    <property type="match status" value="1"/>
</dbReference>
<dbReference type="CDD" id="cd16344">
    <property type="entry name" value="LMWPAP"/>
    <property type="match status" value="1"/>
</dbReference>
<comment type="caution">
    <text evidence="6">The sequence shown here is derived from an EMBL/GenBank/DDBJ whole genome shotgun (WGS) entry which is preliminary data.</text>
</comment>
<evidence type="ECO:0000259" key="5">
    <source>
        <dbReference type="SMART" id="SM00226"/>
    </source>
</evidence>
<dbReference type="SMART" id="SM00226">
    <property type="entry name" value="LMWPc"/>
    <property type="match status" value="1"/>
</dbReference>
<comment type="similarity">
    <text evidence="1">Belongs to the low molecular weight phosphotyrosine protein phosphatase family.</text>
</comment>
<accession>A0ABU1ILR1</accession>
<proteinExistence type="inferred from homology"/>
<gene>
    <name evidence="6" type="ORF">JOE21_001500</name>
</gene>